<comment type="caution">
    <text evidence="1">The sequence shown here is derived from an EMBL/GenBank/DDBJ whole genome shotgun (WGS) entry which is preliminary data.</text>
</comment>
<name>A0A9P0SZC0_PIEBR</name>
<gene>
    <name evidence="1" type="ORF">PIBRA_LOCUS2043</name>
</gene>
<reference evidence="1" key="1">
    <citation type="submission" date="2022-05" db="EMBL/GenBank/DDBJ databases">
        <authorList>
            <person name="Okamura Y."/>
        </authorList>
    </citation>
    <scope>NUCLEOTIDE SEQUENCE</scope>
</reference>
<evidence type="ECO:0000313" key="2">
    <source>
        <dbReference type="Proteomes" id="UP001152562"/>
    </source>
</evidence>
<organism evidence="1 2">
    <name type="scientific">Pieris brassicae</name>
    <name type="common">White butterfly</name>
    <name type="synonym">Large white butterfly</name>
    <dbReference type="NCBI Taxonomy" id="7116"/>
    <lineage>
        <taxon>Eukaryota</taxon>
        <taxon>Metazoa</taxon>
        <taxon>Ecdysozoa</taxon>
        <taxon>Arthropoda</taxon>
        <taxon>Hexapoda</taxon>
        <taxon>Insecta</taxon>
        <taxon>Pterygota</taxon>
        <taxon>Neoptera</taxon>
        <taxon>Endopterygota</taxon>
        <taxon>Lepidoptera</taxon>
        <taxon>Glossata</taxon>
        <taxon>Ditrysia</taxon>
        <taxon>Papilionoidea</taxon>
        <taxon>Pieridae</taxon>
        <taxon>Pierinae</taxon>
        <taxon>Pieris</taxon>
    </lineage>
</organism>
<evidence type="ECO:0000313" key="1">
    <source>
        <dbReference type="EMBL" id="CAH3984744.1"/>
    </source>
</evidence>
<keyword evidence="2" id="KW-1185">Reference proteome</keyword>
<protein>
    <submittedName>
        <fullName evidence="1">Uncharacterized protein</fullName>
    </submittedName>
</protein>
<dbReference type="EMBL" id="CALOZG010000002">
    <property type="protein sequence ID" value="CAH3984744.1"/>
    <property type="molecule type" value="Genomic_DNA"/>
</dbReference>
<sequence length="108" mass="12318">MIYHTSVASKRPDGLKADDQAFWAFLPIKYDFPSCFLPRLYPRVAPGAPLRPRAYGGYLFAPRSTAERSLSWVRSVPRSRRCCRASSLSQHSLVYMFVNGAGRPPRRR</sequence>
<dbReference type="Proteomes" id="UP001152562">
    <property type="component" value="Unassembled WGS sequence"/>
</dbReference>
<proteinExistence type="predicted"/>
<dbReference type="AlphaFoldDB" id="A0A9P0SZC0"/>
<accession>A0A9P0SZC0</accession>